<feature type="transmembrane region" description="Helical" evidence="1">
    <location>
        <begin position="21"/>
        <end position="40"/>
    </location>
</feature>
<dbReference type="InterPro" id="IPR042252">
    <property type="entry name" value="MtfA_N"/>
</dbReference>
<protein>
    <submittedName>
        <fullName evidence="2">Zinc-dependent peptidase</fullName>
    </submittedName>
</protein>
<organism evidence="2 3">
    <name type="scientific">Adhaeribacter terrigena</name>
    <dbReference type="NCBI Taxonomy" id="2793070"/>
    <lineage>
        <taxon>Bacteria</taxon>
        <taxon>Pseudomonadati</taxon>
        <taxon>Bacteroidota</taxon>
        <taxon>Cytophagia</taxon>
        <taxon>Cytophagales</taxon>
        <taxon>Hymenobacteraceae</taxon>
        <taxon>Adhaeribacter</taxon>
    </lineage>
</organism>
<dbReference type="SUPFAM" id="SSF55486">
    <property type="entry name" value="Metalloproteases ('zincins'), catalytic domain"/>
    <property type="match status" value="1"/>
</dbReference>
<dbReference type="InterPro" id="IPR024079">
    <property type="entry name" value="MetalloPept_cat_dom_sf"/>
</dbReference>
<keyword evidence="1" id="KW-0812">Transmembrane</keyword>
<dbReference type="Gene3D" id="3.40.390.10">
    <property type="entry name" value="Collagenase (Catalytic Domain)"/>
    <property type="match status" value="1"/>
</dbReference>
<keyword evidence="3" id="KW-1185">Reference proteome</keyword>
<dbReference type="PANTHER" id="PTHR30164:SF2">
    <property type="entry name" value="PROTEIN MTFA"/>
    <property type="match status" value="1"/>
</dbReference>
<comment type="caution">
    <text evidence="2">The sequence shown here is derived from an EMBL/GenBank/DDBJ whole genome shotgun (WGS) entry which is preliminary data.</text>
</comment>
<evidence type="ECO:0000313" key="3">
    <source>
        <dbReference type="Proteomes" id="UP000644147"/>
    </source>
</evidence>
<reference evidence="2 3" key="1">
    <citation type="submission" date="2020-12" db="EMBL/GenBank/DDBJ databases">
        <title>Bacterial novel species Adhaeribacter sp. BT258 isolated from soil.</title>
        <authorList>
            <person name="Jung H.-Y."/>
        </authorList>
    </citation>
    <scope>NUCLEOTIDE SEQUENCE [LARGE SCALE GENOMIC DNA]</scope>
    <source>
        <strain evidence="2 3">BT258</strain>
    </source>
</reference>
<gene>
    <name evidence="2" type="ORF">I5M27_12075</name>
</gene>
<dbReference type="RefSeq" id="WP_200506485.1">
    <property type="nucleotide sequence ID" value="NZ_JAEHFX010000006.1"/>
</dbReference>
<dbReference type="InterPro" id="IPR010384">
    <property type="entry name" value="MtfA_fam"/>
</dbReference>
<feature type="transmembrane region" description="Helical" evidence="1">
    <location>
        <begin position="46"/>
        <end position="63"/>
    </location>
</feature>
<accession>A0ABS1C507</accession>
<dbReference type="Gene3D" id="1.10.472.150">
    <property type="entry name" value="Glucose-regulated metallo-peptidase M90, N-terminal domain"/>
    <property type="match status" value="1"/>
</dbReference>
<dbReference type="CDD" id="cd20169">
    <property type="entry name" value="Peptidase_M90_mtfA"/>
    <property type="match status" value="1"/>
</dbReference>
<dbReference type="EMBL" id="JAEHFX010000006">
    <property type="protein sequence ID" value="MBK0403728.1"/>
    <property type="molecule type" value="Genomic_DNA"/>
</dbReference>
<sequence length="325" mass="36844">MGGKAQSTDFKTHYQNEINSSLKTAGILAFGALGLAGMLVFYGKSVAAVLLGSICFLLIFIFHRHYTRNYYKRLAALKTPFPPAWQSFLEENSLFYNNLSVADKIVFNKRVQFFLAEKKIEGVSTEIDDNLKLLVAASAIIPTFAFPLFEYPNLKQVLIYPNSFDHNFQTDEAADRENQVIGGMVGNGFMNGTLLLSKTDLVNGFQGKNPHNVGIHEFVHLLDMADGAIDGLPEIFLNNAYTLPWLKVIQEEVRKIKTRKSDINPYGLTNNAEFLAVVSEYFFDNPEKFQDKHPELYEYLCVIFQQRPDKPSLRWVGKLKPLPKE</sequence>
<evidence type="ECO:0000256" key="1">
    <source>
        <dbReference type="SAM" id="Phobius"/>
    </source>
</evidence>
<name>A0ABS1C507_9BACT</name>
<evidence type="ECO:0000313" key="2">
    <source>
        <dbReference type="EMBL" id="MBK0403728.1"/>
    </source>
</evidence>
<keyword evidence="1" id="KW-0472">Membrane</keyword>
<keyword evidence="1" id="KW-1133">Transmembrane helix</keyword>
<dbReference type="Proteomes" id="UP000644147">
    <property type="component" value="Unassembled WGS sequence"/>
</dbReference>
<dbReference type="PANTHER" id="PTHR30164">
    <property type="entry name" value="MTFA PEPTIDASE"/>
    <property type="match status" value="1"/>
</dbReference>
<proteinExistence type="predicted"/>
<dbReference type="Pfam" id="PF06167">
    <property type="entry name" value="Peptidase_M90"/>
    <property type="match status" value="1"/>
</dbReference>